<dbReference type="Gene3D" id="3.40.50.2000">
    <property type="entry name" value="Glycogen Phosphorylase B"/>
    <property type="match status" value="2"/>
</dbReference>
<dbReference type="AlphaFoldDB" id="A0A6P1DPY2"/>
<dbReference type="PANTHER" id="PTHR12526">
    <property type="entry name" value="GLYCOSYLTRANSFERASE"/>
    <property type="match status" value="1"/>
</dbReference>
<dbReference type="EMBL" id="JAAIJR010000003">
    <property type="protein sequence ID" value="NEX18981.1"/>
    <property type="molecule type" value="Genomic_DNA"/>
</dbReference>
<evidence type="ECO:0000259" key="2">
    <source>
        <dbReference type="Pfam" id="PF13439"/>
    </source>
</evidence>
<dbReference type="InterPro" id="IPR028098">
    <property type="entry name" value="Glyco_trans_4-like_N"/>
</dbReference>
<organism evidence="3 4">
    <name type="scientific">Thiorhodococcus mannitoliphagus</name>
    <dbReference type="NCBI Taxonomy" id="329406"/>
    <lineage>
        <taxon>Bacteria</taxon>
        <taxon>Pseudomonadati</taxon>
        <taxon>Pseudomonadota</taxon>
        <taxon>Gammaproteobacteria</taxon>
        <taxon>Chromatiales</taxon>
        <taxon>Chromatiaceae</taxon>
        <taxon>Thiorhodococcus</taxon>
    </lineage>
</organism>
<name>A0A6P1DPY2_9GAMM</name>
<protein>
    <submittedName>
        <fullName evidence="3">Glycosyltransferase family 4 protein</fullName>
    </submittedName>
</protein>
<proteinExistence type="predicted"/>
<dbReference type="GO" id="GO:0016757">
    <property type="term" value="F:glycosyltransferase activity"/>
    <property type="evidence" value="ECO:0007669"/>
    <property type="project" value="InterPro"/>
</dbReference>
<evidence type="ECO:0000313" key="4">
    <source>
        <dbReference type="Proteomes" id="UP000471640"/>
    </source>
</evidence>
<feature type="domain" description="Glycosyl transferase family 1" evidence="1">
    <location>
        <begin position="138"/>
        <end position="293"/>
    </location>
</feature>
<feature type="domain" description="Glycosyltransferase subfamily 4-like N-terminal" evidence="2">
    <location>
        <begin position="53"/>
        <end position="127"/>
    </location>
</feature>
<sequence length="321" mass="33133">MGWQVKVQALGAGFPHPSTAELREAAQVLGGVPAGRTLVIDGLALGAMPAVVEACADRLDLVALIHHPLALETGLASAEAQRLRNSEQRALGWVRKVITTSASTARALDAYEVAQERLVVVPPGTDPAPLAKGSRGPDLNLLCVATLTPRKGHAVLFEALSRIRDLPWRLTCIGSTTRDAEQTAVLEAAIATLGLGDRVRLAGELDAACLDAEYDAADAFVLASFHEGYGMVLAEALARGLPVVSTTAGAIPQTLPEAAALLVPPGNVEALAAALRTLIEDRPLRASLAAGARAARAGLPSWESACHAFAAAVGQPGRACA</sequence>
<dbReference type="Proteomes" id="UP000471640">
    <property type="component" value="Unassembled WGS sequence"/>
</dbReference>
<dbReference type="InterPro" id="IPR001296">
    <property type="entry name" value="Glyco_trans_1"/>
</dbReference>
<dbReference type="CDD" id="cd03801">
    <property type="entry name" value="GT4_PimA-like"/>
    <property type="match status" value="1"/>
</dbReference>
<dbReference type="Pfam" id="PF13439">
    <property type="entry name" value="Glyco_transf_4"/>
    <property type="match status" value="1"/>
</dbReference>
<gene>
    <name evidence="3" type="ORF">G3480_01395</name>
</gene>
<keyword evidence="3" id="KW-0808">Transferase</keyword>
<dbReference type="SUPFAM" id="SSF53756">
    <property type="entry name" value="UDP-Glycosyltransferase/glycogen phosphorylase"/>
    <property type="match status" value="1"/>
</dbReference>
<evidence type="ECO:0000313" key="3">
    <source>
        <dbReference type="EMBL" id="NEX18981.1"/>
    </source>
</evidence>
<dbReference type="PANTHER" id="PTHR12526:SF636">
    <property type="entry name" value="BLL3647 PROTEIN"/>
    <property type="match status" value="1"/>
</dbReference>
<dbReference type="Pfam" id="PF00534">
    <property type="entry name" value="Glycos_transf_1"/>
    <property type="match status" value="1"/>
</dbReference>
<keyword evidence="4" id="KW-1185">Reference proteome</keyword>
<reference evidence="3 4" key="2">
    <citation type="submission" date="2020-02" db="EMBL/GenBank/DDBJ databases">
        <title>Genome sequences of Thiorhodococcus mannitoliphagus and Thiorhodococcus minor, purple sulfur photosynthetic bacteria in the gammaproteobacterial family, Chromatiaceae.</title>
        <authorList>
            <person name="Aviles F.A."/>
            <person name="Meyer T.E."/>
            <person name="Kyndt J.A."/>
        </authorList>
    </citation>
    <scope>NUCLEOTIDE SEQUENCE [LARGE SCALE GENOMIC DNA]</scope>
    <source>
        <strain evidence="3 4">DSM 18266</strain>
    </source>
</reference>
<dbReference type="GO" id="GO:1901135">
    <property type="term" value="P:carbohydrate derivative metabolic process"/>
    <property type="evidence" value="ECO:0007669"/>
    <property type="project" value="UniProtKB-ARBA"/>
</dbReference>
<comment type="caution">
    <text evidence="3">The sequence shown here is derived from an EMBL/GenBank/DDBJ whole genome shotgun (WGS) entry which is preliminary data.</text>
</comment>
<accession>A0A6P1DPY2</accession>
<reference evidence="4" key="1">
    <citation type="journal article" date="2020" name="Microbiol. Resour. Announc.">
        <title>Draft Genome Sequences of Thiorhodococcus mannitoliphagus and Thiorhodococcus minor, Purple Sulfur Photosynthetic Bacteria in the Gammaproteobacterial Family Chromatiaceae.</title>
        <authorList>
            <person name="Aviles F.A."/>
            <person name="Meyer T.E."/>
            <person name="Kyndt J.A."/>
        </authorList>
    </citation>
    <scope>NUCLEOTIDE SEQUENCE [LARGE SCALE GENOMIC DNA]</scope>
    <source>
        <strain evidence="4">DSM 18266</strain>
    </source>
</reference>
<evidence type="ECO:0000259" key="1">
    <source>
        <dbReference type="Pfam" id="PF00534"/>
    </source>
</evidence>